<organism evidence="3 4">
    <name type="scientific">Caenorhabditis bovis</name>
    <dbReference type="NCBI Taxonomy" id="2654633"/>
    <lineage>
        <taxon>Eukaryota</taxon>
        <taxon>Metazoa</taxon>
        <taxon>Ecdysozoa</taxon>
        <taxon>Nematoda</taxon>
        <taxon>Chromadorea</taxon>
        <taxon>Rhabditida</taxon>
        <taxon>Rhabditina</taxon>
        <taxon>Rhabditomorpha</taxon>
        <taxon>Rhabditoidea</taxon>
        <taxon>Rhabditidae</taxon>
        <taxon>Peloderinae</taxon>
        <taxon>Caenorhabditis</taxon>
    </lineage>
</organism>
<accession>A0A8S1EIW1</accession>
<evidence type="ECO:0000256" key="1">
    <source>
        <dbReference type="ARBA" id="ARBA00022729"/>
    </source>
</evidence>
<dbReference type="InterPro" id="IPR036846">
    <property type="entry name" value="GM2-AP_sf"/>
</dbReference>
<dbReference type="PANTHER" id="PTHR37976">
    <property type="entry name" value="PROTEIN CBG16927"/>
    <property type="match status" value="1"/>
</dbReference>
<keyword evidence="1 2" id="KW-0732">Signal</keyword>
<reference evidence="3 4" key="1">
    <citation type="submission" date="2020-04" db="EMBL/GenBank/DDBJ databases">
        <authorList>
            <person name="Laetsch R D."/>
            <person name="Stevens L."/>
            <person name="Kumar S."/>
            <person name="Blaxter L. M."/>
        </authorList>
    </citation>
    <scope>NUCLEOTIDE SEQUENCE [LARGE SCALE GENOMIC DNA]</scope>
</reference>
<evidence type="ECO:0000313" key="3">
    <source>
        <dbReference type="EMBL" id="CAB3400159.1"/>
    </source>
</evidence>
<keyword evidence="4" id="KW-1185">Reference proteome</keyword>
<gene>
    <name evidence="3" type="ORF">CBOVIS_LOCUS3158</name>
</gene>
<dbReference type="SUPFAM" id="SSF63707">
    <property type="entry name" value="Ganglioside M2 (gm2) activator"/>
    <property type="match status" value="2"/>
</dbReference>
<dbReference type="OrthoDB" id="5775240at2759"/>
<sequence>MLLLVFISSLSFVSTQYLNLNLHRHQSCAWRKSSHWNRKIEFQGGHSDNGALLRSTEQKGCYAISGKVKIHEDISDELLIYLSVSTTGDTQKPPEVCRDANPETGCGGVGSCLYCRPCDSLDSLTKILGAQLVVNGKPAGCEPLKKGEYDNVELRFCLPKLAALLEWQGISEDALDHILAATTQEGNGPPKLSLFVTVYLFDKDIRPLLVSQRKLEYRIRELRSISPDEQVDSQTYWNLPFNQIIKKQSVFVGCHKLYGTITLTEDVNIANDLSATLELIKHQPCKNGKWNKKLEFEAGNDRKGPKHEKQEGKPNCFTIGGQVNVLEDFGGDFSIFLELKNSAKKNAVPERCVRQKEDGCGGFGSCLYCNACRTFGDKLGVQAQLLLDGTPINCADGLKKGKYENLKLAFCLPNIEDIITSQGLTKDSFLQLIQADDANAVKAMGIFATVYIFDTDVSKQMQTQLKIEDVYRRTKYSFFKDQQLPGEVYWSLPFNQMLKNTQPYVACHKIYGNLKINRK</sequence>
<feature type="signal peptide" evidence="2">
    <location>
        <begin position="1"/>
        <end position="15"/>
    </location>
</feature>
<name>A0A8S1EIW1_9PELO</name>
<dbReference type="AlphaFoldDB" id="A0A8S1EIW1"/>
<feature type="chain" id="PRO_5035930799" evidence="2">
    <location>
        <begin position="16"/>
        <end position="519"/>
    </location>
</feature>
<protein>
    <submittedName>
        <fullName evidence="3">Uncharacterized protein</fullName>
    </submittedName>
</protein>
<evidence type="ECO:0000313" key="4">
    <source>
        <dbReference type="Proteomes" id="UP000494206"/>
    </source>
</evidence>
<proteinExistence type="predicted"/>
<dbReference type="EMBL" id="CADEPM010000002">
    <property type="protein sequence ID" value="CAB3400159.1"/>
    <property type="molecule type" value="Genomic_DNA"/>
</dbReference>
<comment type="caution">
    <text evidence="3">The sequence shown here is derived from an EMBL/GenBank/DDBJ whole genome shotgun (WGS) entry which is preliminary data.</text>
</comment>
<evidence type="ECO:0000256" key="2">
    <source>
        <dbReference type="SAM" id="SignalP"/>
    </source>
</evidence>
<dbReference type="PANTHER" id="PTHR37976:SF2">
    <property type="entry name" value="PROTEIN CBG16925"/>
    <property type="match status" value="1"/>
</dbReference>
<dbReference type="Proteomes" id="UP000494206">
    <property type="component" value="Unassembled WGS sequence"/>
</dbReference>